<evidence type="ECO:0000313" key="1">
    <source>
        <dbReference type="EMBL" id="CAE0828794.1"/>
    </source>
</evidence>
<sequence>MYLYQTKQYENTVARPKCGNVPPKAPELFFPSAWEGFQGGGSVKFFILKCGAGGGSAPTPKLSDCMAGHFGGMLHERNTMSTTISPMFLGCKNKLMHKIADLDHA</sequence>
<organism evidence="1">
    <name type="scientific">Eutreptiella gymnastica</name>
    <dbReference type="NCBI Taxonomy" id="73025"/>
    <lineage>
        <taxon>Eukaryota</taxon>
        <taxon>Discoba</taxon>
        <taxon>Euglenozoa</taxon>
        <taxon>Euglenida</taxon>
        <taxon>Spirocuta</taxon>
        <taxon>Euglenophyceae</taxon>
        <taxon>Eutreptiales</taxon>
        <taxon>Eutreptiaceae</taxon>
        <taxon>Eutreptiella</taxon>
    </lineage>
</organism>
<proteinExistence type="predicted"/>
<dbReference type="EMBL" id="HBJA01116497">
    <property type="protein sequence ID" value="CAE0828794.1"/>
    <property type="molecule type" value="Transcribed_RNA"/>
</dbReference>
<reference evidence="1" key="1">
    <citation type="submission" date="2021-01" db="EMBL/GenBank/DDBJ databases">
        <authorList>
            <person name="Corre E."/>
            <person name="Pelletier E."/>
            <person name="Niang G."/>
            <person name="Scheremetjew M."/>
            <person name="Finn R."/>
            <person name="Kale V."/>
            <person name="Holt S."/>
            <person name="Cochrane G."/>
            <person name="Meng A."/>
            <person name="Brown T."/>
            <person name="Cohen L."/>
        </authorList>
    </citation>
    <scope>NUCLEOTIDE SEQUENCE</scope>
    <source>
        <strain evidence="1">CCMP1594</strain>
    </source>
</reference>
<dbReference type="AlphaFoldDB" id="A0A7S4LH15"/>
<accession>A0A7S4LH15</accession>
<protein>
    <submittedName>
        <fullName evidence="1">Uncharacterized protein</fullName>
    </submittedName>
</protein>
<name>A0A7S4LH15_9EUGL</name>
<gene>
    <name evidence="1" type="ORF">EGYM00163_LOCUS40072</name>
</gene>